<sequence length="79" mass="9128">MNIKVVGIDLAKNVFQICVLGDDNSVIKNRKVSRDKLLHEVRQFPPNTLIAMEACLSSNYWGEPFKIWDIRSNCFRLSM</sequence>
<protein>
    <recommendedName>
        <fullName evidence="3">IS110 family transposase</fullName>
    </recommendedName>
</protein>
<evidence type="ECO:0000313" key="1">
    <source>
        <dbReference type="EMBL" id="GGA95665.1"/>
    </source>
</evidence>
<comment type="caution">
    <text evidence="1">The sequence shown here is derived from an EMBL/GenBank/DDBJ whole genome shotgun (WGS) entry which is preliminary data.</text>
</comment>
<accession>A0ABQ1HYT8</accession>
<organism evidence="1 2">
    <name type="scientific">Agarivorans gilvus</name>
    <dbReference type="NCBI Taxonomy" id="680279"/>
    <lineage>
        <taxon>Bacteria</taxon>
        <taxon>Pseudomonadati</taxon>
        <taxon>Pseudomonadota</taxon>
        <taxon>Gammaproteobacteria</taxon>
        <taxon>Alteromonadales</taxon>
        <taxon>Alteromonadaceae</taxon>
        <taxon>Agarivorans</taxon>
    </lineage>
</organism>
<evidence type="ECO:0008006" key="3">
    <source>
        <dbReference type="Google" id="ProtNLM"/>
    </source>
</evidence>
<gene>
    <name evidence="1" type="ORF">GCM10007414_05620</name>
</gene>
<dbReference type="Proteomes" id="UP000651977">
    <property type="component" value="Unassembled WGS sequence"/>
</dbReference>
<dbReference type="EMBL" id="BMDY01000002">
    <property type="protein sequence ID" value="GGA95665.1"/>
    <property type="molecule type" value="Genomic_DNA"/>
</dbReference>
<name>A0ABQ1HYT8_9ALTE</name>
<keyword evidence="2" id="KW-1185">Reference proteome</keyword>
<proteinExistence type="predicted"/>
<reference evidence="2" key="1">
    <citation type="journal article" date="2019" name="Int. J. Syst. Evol. Microbiol.">
        <title>The Global Catalogue of Microorganisms (GCM) 10K type strain sequencing project: providing services to taxonomists for standard genome sequencing and annotation.</title>
        <authorList>
            <consortium name="The Broad Institute Genomics Platform"/>
            <consortium name="The Broad Institute Genome Sequencing Center for Infectious Disease"/>
            <person name="Wu L."/>
            <person name="Ma J."/>
        </authorList>
    </citation>
    <scope>NUCLEOTIDE SEQUENCE [LARGE SCALE GENOMIC DNA]</scope>
    <source>
        <strain evidence="2">CGMCC 1.10131</strain>
    </source>
</reference>
<evidence type="ECO:0000313" key="2">
    <source>
        <dbReference type="Proteomes" id="UP000651977"/>
    </source>
</evidence>